<dbReference type="Proteomes" id="UP001642360">
    <property type="component" value="Unassembled WGS sequence"/>
</dbReference>
<dbReference type="AlphaFoldDB" id="A0ABC8SKQ5"/>
<comment type="caution">
    <text evidence="2">The sequence shown here is derived from an EMBL/GenBank/DDBJ whole genome shotgun (WGS) entry which is preliminary data.</text>
</comment>
<evidence type="ECO:0000313" key="2">
    <source>
        <dbReference type="EMBL" id="CAK9157759.1"/>
    </source>
</evidence>
<dbReference type="SUPFAM" id="SSF53098">
    <property type="entry name" value="Ribonuclease H-like"/>
    <property type="match status" value="1"/>
</dbReference>
<gene>
    <name evidence="2" type="ORF">ILEXP_LOCUS26329</name>
</gene>
<name>A0ABC8SKQ5_9AQUA</name>
<dbReference type="Gene3D" id="3.30.420.10">
    <property type="entry name" value="Ribonuclease H-like superfamily/Ribonuclease H"/>
    <property type="match status" value="1"/>
</dbReference>
<proteinExistence type="predicted"/>
<feature type="domain" description="RNase H type-1" evidence="1">
    <location>
        <begin position="13"/>
        <end position="58"/>
    </location>
</feature>
<reference evidence="2 3" key="1">
    <citation type="submission" date="2024-02" db="EMBL/GenBank/DDBJ databases">
        <authorList>
            <person name="Vignale AGUSTIN F."/>
            <person name="Sosa J E."/>
            <person name="Modenutti C."/>
        </authorList>
    </citation>
    <scope>NUCLEOTIDE SEQUENCE [LARGE SCALE GENOMIC DNA]</scope>
</reference>
<dbReference type="Pfam" id="PF13456">
    <property type="entry name" value="RVT_3"/>
    <property type="match status" value="1"/>
</dbReference>
<dbReference type="EMBL" id="CAUOFW020003058">
    <property type="protein sequence ID" value="CAK9157759.1"/>
    <property type="molecule type" value="Genomic_DNA"/>
</dbReference>
<dbReference type="InterPro" id="IPR012337">
    <property type="entry name" value="RNaseH-like_sf"/>
</dbReference>
<dbReference type="InterPro" id="IPR002156">
    <property type="entry name" value="RNaseH_domain"/>
</dbReference>
<organism evidence="2 3">
    <name type="scientific">Ilex paraguariensis</name>
    <name type="common">yerba mate</name>
    <dbReference type="NCBI Taxonomy" id="185542"/>
    <lineage>
        <taxon>Eukaryota</taxon>
        <taxon>Viridiplantae</taxon>
        <taxon>Streptophyta</taxon>
        <taxon>Embryophyta</taxon>
        <taxon>Tracheophyta</taxon>
        <taxon>Spermatophyta</taxon>
        <taxon>Magnoliopsida</taxon>
        <taxon>eudicotyledons</taxon>
        <taxon>Gunneridae</taxon>
        <taxon>Pentapetalae</taxon>
        <taxon>asterids</taxon>
        <taxon>campanulids</taxon>
        <taxon>Aquifoliales</taxon>
        <taxon>Aquifoliaceae</taxon>
        <taxon>Ilex</taxon>
    </lineage>
</organism>
<protein>
    <recommendedName>
        <fullName evidence="1">RNase H type-1 domain-containing protein</fullName>
    </recommendedName>
</protein>
<evidence type="ECO:0000313" key="3">
    <source>
        <dbReference type="Proteomes" id="UP001642360"/>
    </source>
</evidence>
<keyword evidence="3" id="KW-1185">Reference proteome</keyword>
<evidence type="ECO:0000259" key="1">
    <source>
        <dbReference type="Pfam" id="PF13456"/>
    </source>
</evidence>
<dbReference type="InterPro" id="IPR036397">
    <property type="entry name" value="RNaseH_sf"/>
</dbReference>
<accession>A0ABC8SKQ5</accession>
<sequence>MDLIVFAAVAFYRPGSNMRVECRALLDGLKMILSNDLEGHQFWIESDSQVLVQMVLGQAGSGRCSKFFKSDGLPLAGIQLLPQDQGRLPLPTARLKKTVVFDKSNGAG</sequence>